<dbReference type="Gene3D" id="3.20.10.10">
    <property type="entry name" value="D-amino Acid Aminotransferase, subunit A, domain 2"/>
    <property type="match status" value="1"/>
</dbReference>
<dbReference type="Gene3D" id="3.30.470.10">
    <property type="match status" value="1"/>
</dbReference>
<dbReference type="EMBL" id="JARKIB010000001">
    <property type="protein sequence ID" value="KAJ7786589.1"/>
    <property type="molecule type" value="Genomic_DNA"/>
</dbReference>
<keyword evidence="1" id="KW-0808">Transferase</keyword>
<organism evidence="1 2">
    <name type="scientific">Mycena metata</name>
    <dbReference type="NCBI Taxonomy" id="1033252"/>
    <lineage>
        <taxon>Eukaryota</taxon>
        <taxon>Fungi</taxon>
        <taxon>Dikarya</taxon>
        <taxon>Basidiomycota</taxon>
        <taxon>Agaricomycotina</taxon>
        <taxon>Agaricomycetes</taxon>
        <taxon>Agaricomycetidae</taxon>
        <taxon>Agaricales</taxon>
        <taxon>Marasmiineae</taxon>
        <taxon>Mycenaceae</taxon>
        <taxon>Mycena</taxon>
    </lineage>
</organism>
<protein>
    <submittedName>
        <fullName evidence="1">Aminotransferase</fullName>
    </submittedName>
</protein>
<dbReference type="InterPro" id="IPR043131">
    <property type="entry name" value="BCAT-like_N"/>
</dbReference>
<feature type="non-terminal residue" evidence="1">
    <location>
        <position position="216"/>
    </location>
</feature>
<name>A0AAD7KIT6_9AGAR</name>
<dbReference type="Pfam" id="PF01063">
    <property type="entry name" value="Aminotran_4"/>
    <property type="match status" value="1"/>
</dbReference>
<dbReference type="GO" id="GO:0008483">
    <property type="term" value="F:transaminase activity"/>
    <property type="evidence" value="ECO:0007669"/>
    <property type="project" value="UniProtKB-KW"/>
</dbReference>
<sequence>MSFDLLTTTRWDPYLDRLGWNNYDSQPSRFLLLAFHLDRLQQAAAAHEWPAAVAALSYPALHEKCQAAVASYHAADPPEALRIRVTLSRAGLLTVTASPIPPFKSDPTSPSFFKPLTDSASLYGPALTLAPSTPPPAPAVGLSPTATDADVLLYNPFDQITESSVANVAFYHADTWVTPPLASGCLPGVLRRWLLQHKRIREAEPHELATKAALRP</sequence>
<dbReference type="InterPro" id="IPR001544">
    <property type="entry name" value="Aminotrans_IV"/>
</dbReference>
<reference evidence="1" key="1">
    <citation type="submission" date="2023-03" db="EMBL/GenBank/DDBJ databases">
        <title>Massive genome expansion in bonnet fungi (Mycena s.s.) driven by repeated elements and novel gene families across ecological guilds.</title>
        <authorList>
            <consortium name="Lawrence Berkeley National Laboratory"/>
            <person name="Harder C.B."/>
            <person name="Miyauchi S."/>
            <person name="Viragh M."/>
            <person name="Kuo A."/>
            <person name="Thoen E."/>
            <person name="Andreopoulos B."/>
            <person name="Lu D."/>
            <person name="Skrede I."/>
            <person name="Drula E."/>
            <person name="Henrissat B."/>
            <person name="Morin E."/>
            <person name="Kohler A."/>
            <person name="Barry K."/>
            <person name="LaButti K."/>
            <person name="Morin E."/>
            <person name="Salamov A."/>
            <person name="Lipzen A."/>
            <person name="Mereny Z."/>
            <person name="Hegedus B."/>
            <person name="Baldrian P."/>
            <person name="Stursova M."/>
            <person name="Weitz H."/>
            <person name="Taylor A."/>
            <person name="Grigoriev I.V."/>
            <person name="Nagy L.G."/>
            <person name="Martin F."/>
            <person name="Kauserud H."/>
        </authorList>
    </citation>
    <scope>NUCLEOTIDE SEQUENCE</scope>
    <source>
        <strain evidence="1">CBHHK182m</strain>
    </source>
</reference>
<comment type="caution">
    <text evidence="1">The sequence shown here is derived from an EMBL/GenBank/DDBJ whole genome shotgun (WGS) entry which is preliminary data.</text>
</comment>
<accession>A0AAD7KIT6</accession>
<dbReference type="InterPro" id="IPR043132">
    <property type="entry name" value="BCAT-like_C"/>
</dbReference>
<dbReference type="SUPFAM" id="SSF56752">
    <property type="entry name" value="D-aminoacid aminotransferase-like PLP-dependent enzymes"/>
    <property type="match status" value="1"/>
</dbReference>
<dbReference type="AlphaFoldDB" id="A0AAD7KIT6"/>
<evidence type="ECO:0000313" key="1">
    <source>
        <dbReference type="EMBL" id="KAJ7786589.1"/>
    </source>
</evidence>
<keyword evidence="2" id="KW-1185">Reference proteome</keyword>
<proteinExistence type="predicted"/>
<evidence type="ECO:0000313" key="2">
    <source>
        <dbReference type="Proteomes" id="UP001215598"/>
    </source>
</evidence>
<gene>
    <name evidence="1" type="ORF">B0H16DRAFT_1490974</name>
</gene>
<dbReference type="InterPro" id="IPR036038">
    <property type="entry name" value="Aminotransferase-like"/>
</dbReference>
<dbReference type="Proteomes" id="UP001215598">
    <property type="component" value="Unassembled WGS sequence"/>
</dbReference>
<keyword evidence="1" id="KW-0032">Aminotransferase</keyword>